<proteinExistence type="predicted"/>
<feature type="compositionally biased region" description="Polar residues" evidence="1">
    <location>
        <begin position="564"/>
        <end position="576"/>
    </location>
</feature>
<reference evidence="2 3" key="2">
    <citation type="submission" date="2018-11" db="EMBL/GenBank/DDBJ databases">
        <authorList>
            <consortium name="Pathogen Informatics"/>
        </authorList>
    </citation>
    <scope>NUCLEOTIDE SEQUENCE [LARGE SCALE GENOMIC DNA]</scope>
</reference>
<feature type="compositionally biased region" description="Basic and acidic residues" evidence="1">
    <location>
        <begin position="549"/>
        <end position="563"/>
    </location>
</feature>
<dbReference type="EMBL" id="UYYF01000181">
    <property type="protein sequence ID" value="VDM96850.1"/>
    <property type="molecule type" value="Genomic_DNA"/>
</dbReference>
<feature type="region of interest" description="Disordered" evidence="1">
    <location>
        <begin position="549"/>
        <end position="578"/>
    </location>
</feature>
<dbReference type="Proteomes" id="UP000276776">
    <property type="component" value="Unassembled WGS sequence"/>
</dbReference>
<organism evidence="4">
    <name type="scientific">Thelazia callipaeda</name>
    <name type="common">Oriental eyeworm</name>
    <name type="synonym">Parasitic nematode</name>
    <dbReference type="NCBI Taxonomy" id="103827"/>
    <lineage>
        <taxon>Eukaryota</taxon>
        <taxon>Metazoa</taxon>
        <taxon>Ecdysozoa</taxon>
        <taxon>Nematoda</taxon>
        <taxon>Chromadorea</taxon>
        <taxon>Rhabditida</taxon>
        <taxon>Spirurina</taxon>
        <taxon>Spiruromorpha</taxon>
        <taxon>Thelazioidea</taxon>
        <taxon>Thelaziidae</taxon>
        <taxon>Thelazia</taxon>
    </lineage>
</organism>
<keyword evidence="3" id="KW-1185">Reference proteome</keyword>
<dbReference type="AlphaFoldDB" id="A0A0N5CMN5"/>
<feature type="compositionally biased region" description="Basic and acidic residues" evidence="1">
    <location>
        <begin position="1"/>
        <end position="11"/>
    </location>
</feature>
<accession>A0A0N5CMN5</accession>
<dbReference type="WBParaSite" id="TCLT_0000142001-mRNA-1">
    <property type="protein sequence ID" value="TCLT_0000142001-mRNA-1"/>
    <property type="gene ID" value="TCLT_0000142001"/>
</dbReference>
<evidence type="ECO:0000313" key="2">
    <source>
        <dbReference type="EMBL" id="VDM96850.1"/>
    </source>
</evidence>
<protein>
    <submittedName>
        <fullName evidence="4">F-box domain-containing protein</fullName>
    </submittedName>
</protein>
<name>A0A0N5CMN5_THECL</name>
<evidence type="ECO:0000313" key="3">
    <source>
        <dbReference type="Proteomes" id="UP000276776"/>
    </source>
</evidence>
<gene>
    <name evidence="2" type="ORF">TCLT_LOCUS1421</name>
</gene>
<evidence type="ECO:0000313" key="4">
    <source>
        <dbReference type="WBParaSite" id="TCLT_0000142001-mRNA-1"/>
    </source>
</evidence>
<sequence>MDSNQKEKDMEIETALNSKQDDLEQSSSSTLPADNDKTNSDYQRTLEKKYSLSTLGQKDCEYEGWPKLFDQPFGISFWRDAIDDEETAKDRFEECLKYQWKRCFRKTYRGMVEDFYVYKIRRIIERDRSNNFELKNVLNDIEIPNIVLIKIFEKLHWLEQDILRTKLRSNRWKSLAALLEKAEANYFMDKNSYKYAIRNIDLMDKKLQKLCLTFANHPEPQKCQDFSDNSTQLLDESDIRIMLKCFCNTKCCLNLCVLDVGCLLEYITNDSLARGFVIAFRNIEFLRFQSPKRDRDIYDAIFSHIKLKKLKTVVVLPNYLKEDLKLQEQRMSGTPRNTTRRALNEHMSRTFRLKPYFLHSLKGFGFKQDRFATYTTGYEFAFANVEELSVGIAWDQNIFLCIENCRKLKYLNIDVTAPFKENLTNDALIRIFFSRLRRTLEHLHCRAVSGQLFLANLTGGIASISRRFTHCTLRCIKLSGFISDEILDAMIAENLRFLDIEDYWNNFFEFIRSLKDGDLPKLAFLRLRLMDEADKAEFTKIKAKSHVEQTKNYEQSEAKEEQRQFTPRTVTSQDSAPQKMKASNILEEPEKSVCHLIPLSTHRPWLYIAVHRYQVYHEKPGWVFADGQLLKAQYFYPCRKIASMWTEFQDMEGFCCMEDRCLKEFPLSSLINK</sequence>
<reference evidence="4" key="1">
    <citation type="submission" date="2017-02" db="UniProtKB">
        <authorList>
            <consortium name="WormBaseParasite"/>
        </authorList>
    </citation>
    <scope>IDENTIFICATION</scope>
</reference>
<feature type="region of interest" description="Disordered" evidence="1">
    <location>
        <begin position="1"/>
        <end position="41"/>
    </location>
</feature>
<evidence type="ECO:0000256" key="1">
    <source>
        <dbReference type="SAM" id="MobiDB-lite"/>
    </source>
</evidence>